<protein>
    <recommendedName>
        <fullName evidence="4">DUF2278 family protein</fullName>
    </recommendedName>
</protein>
<evidence type="ECO:0008006" key="4">
    <source>
        <dbReference type="Google" id="ProtNLM"/>
    </source>
</evidence>
<proteinExistence type="predicted"/>
<keyword evidence="3" id="KW-1185">Reference proteome</keyword>
<feature type="region of interest" description="Disordered" evidence="1">
    <location>
        <begin position="205"/>
        <end position="229"/>
    </location>
</feature>
<name>A0AA38XMZ9_9EURO</name>
<evidence type="ECO:0000313" key="3">
    <source>
        <dbReference type="Proteomes" id="UP001172673"/>
    </source>
</evidence>
<organism evidence="2 3">
    <name type="scientific">Cladophialophora chaetospira</name>
    <dbReference type="NCBI Taxonomy" id="386627"/>
    <lineage>
        <taxon>Eukaryota</taxon>
        <taxon>Fungi</taxon>
        <taxon>Dikarya</taxon>
        <taxon>Ascomycota</taxon>
        <taxon>Pezizomycotina</taxon>
        <taxon>Eurotiomycetes</taxon>
        <taxon>Chaetothyriomycetidae</taxon>
        <taxon>Chaetothyriales</taxon>
        <taxon>Herpotrichiellaceae</taxon>
        <taxon>Cladophialophora</taxon>
    </lineage>
</organism>
<sequence length="229" mass="25247">MPIRNYGVWKGKPLSYTVDGPDDHSPHINLVFGDKENSQLKAAINVKSQANPSELVYWFDGNFQNDLTQLLQDLDAGFHSLAGSDEQGRAAALDYYRTRDLLVVTDGRLLPFDEDGSNNDILDQLIPVLDEAIGDENGSKADIYLFGQKFITGDGIHDIHMNQGSPGHFSRDNGVNTDGGIIFKFPDGHWHAIFLAFASQHFPTDSSGQPAQGSRPLWRVLGGANRPRL</sequence>
<evidence type="ECO:0000256" key="1">
    <source>
        <dbReference type="SAM" id="MobiDB-lite"/>
    </source>
</evidence>
<dbReference type="Pfam" id="PF10042">
    <property type="entry name" value="DUF2278"/>
    <property type="match status" value="1"/>
</dbReference>
<evidence type="ECO:0000313" key="2">
    <source>
        <dbReference type="EMBL" id="KAJ9616429.1"/>
    </source>
</evidence>
<reference evidence="2" key="1">
    <citation type="submission" date="2022-10" db="EMBL/GenBank/DDBJ databases">
        <title>Culturing micro-colonial fungi from biological soil crusts in the Mojave desert and describing Neophaeococcomyces mojavensis, and introducing the new genera and species Taxawa tesnikishii.</title>
        <authorList>
            <person name="Kurbessoian T."/>
            <person name="Stajich J.E."/>
        </authorList>
    </citation>
    <scope>NUCLEOTIDE SEQUENCE</scope>
    <source>
        <strain evidence="2">TK_41</strain>
    </source>
</reference>
<accession>A0AA38XMZ9</accession>
<dbReference type="InterPro" id="IPR019268">
    <property type="entry name" value="DUF2278"/>
</dbReference>
<gene>
    <name evidence="2" type="ORF">H2200_000147</name>
</gene>
<dbReference type="Proteomes" id="UP001172673">
    <property type="component" value="Unassembled WGS sequence"/>
</dbReference>
<comment type="caution">
    <text evidence="2">The sequence shown here is derived from an EMBL/GenBank/DDBJ whole genome shotgun (WGS) entry which is preliminary data.</text>
</comment>
<dbReference type="AlphaFoldDB" id="A0AA38XMZ9"/>
<dbReference type="EMBL" id="JAPDRK010000001">
    <property type="protein sequence ID" value="KAJ9616429.1"/>
    <property type="molecule type" value="Genomic_DNA"/>
</dbReference>